<dbReference type="InterPro" id="IPR018300">
    <property type="entry name" value="Aminotrans_IV_CS"/>
</dbReference>
<dbReference type="Gene3D" id="3.30.470.10">
    <property type="match status" value="1"/>
</dbReference>
<comment type="catalytic activity">
    <reaction evidence="12">
        <text>L-isoleucine + 2-oxoglutarate = (S)-3-methyl-2-oxopentanoate + L-glutamate</text>
        <dbReference type="Rhea" id="RHEA:24801"/>
        <dbReference type="ChEBI" id="CHEBI:16810"/>
        <dbReference type="ChEBI" id="CHEBI:29985"/>
        <dbReference type="ChEBI" id="CHEBI:35146"/>
        <dbReference type="ChEBI" id="CHEBI:58045"/>
        <dbReference type="EC" id="2.6.1.42"/>
    </reaction>
</comment>
<keyword evidence="17" id="KW-1185">Reference proteome</keyword>
<evidence type="ECO:0000313" key="16">
    <source>
        <dbReference type="EMBL" id="MEJ5218524.1"/>
    </source>
</evidence>
<name>A0ABU8QGI2_9RHOB</name>
<dbReference type="InterPro" id="IPR050571">
    <property type="entry name" value="Class-IV_PLP-Dep_Aminotrnsfr"/>
</dbReference>
<evidence type="ECO:0000256" key="7">
    <source>
        <dbReference type="ARBA" id="ARBA00013053"/>
    </source>
</evidence>
<evidence type="ECO:0000256" key="1">
    <source>
        <dbReference type="ARBA" id="ARBA00001933"/>
    </source>
</evidence>
<evidence type="ECO:0000256" key="3">
    <source>
        <dbReference type="ARBA" id="ARBA00004824"/>
    </source>
</evidence>
<dbReference type="NCBIfam" id="NF005731">
    <property type="entry name" value="PRK07546.1-5"/>
    <property type="match status" value="1"/>
</dbReference>
<dbReference type="PANTHER" id="PTHR42743">
    <property type="entry name" value="AMINO-ACID AMINOTRANSFERASE"/>
    <property type="match status" value="1"/>
</dbReference>
<evidence type="ECO:0000256" key="5">
    <source>
        <dbReference type="ARBA" id="ARBA00005072"/>
    </source>
</evidence>
<comment type="pathway">
    <text evidence="3">Amino-acid biosynthesis; L-isoleucine biosynthesis; L-isoleucine from 2-oxobutanoate: step 4/4.</text>
</comment>
<reference evidence="16 17" key="1">
    <citation type="submission" date="2024-03" db="EMBL/GenBank/DDBJ databases">
        <title>Cognatishimia coralii sp. nov., a marine bacterium isolated from coral surrounding seawater.</title>
        <authorList>
            <person name="Liu X."/>
            <person name="Liu S."/>
            <person name="Sun H."/>
            <person name="Zhang Y."/>
        </authorList>
    </citation>
    <scope>NUCLEOTIDE SEQUENCE [LARGE SCALE GENOMIC DNA]</scope>
    <source>
        <strain evidence="16 17">D5M38</strain>
    </source>
</reference>
<evidence type="ECO:0000256" key="2">
    <source>
        <dbReference type="ARBA" id="ARBA00003109"/>
    </source>
</evidence>
<comment type="caution">
    <text evidence="16">The sequence shown here is derived from an EMBL/GenBank/DDBJ whole genome shotgun (WGS) entry which is preliminary data.</text>
</comment>
<dbReference type="InterPro" id="IPR036038">
    <property type="entry name" value="Aminotransferase-like"/>
</dbReference>
<evidence type="ECO:0000313" key="17">
    <source>
        <dbReference type="Proteomes" id="UP001368270"/>
    </source>
</evidence>
<keyword evidence="9 15" id="KW-0663">Pyridoxal phosphate</keyword>
<keyword evidence="16" id="KW-0032">Aminotransferase</keyword>
<comment type="pathway">
    <text evidence="4">Amino-acid biosynthesis; L-valine biosynthesis; L-valine from pyruvate: step 4/4.</text>
</comment>
<dbReference type="EMBL" id="JBBGAZ010000004">
    <property type="protein sequence ID" value="MEJ5218524.1"/>
    <property type="molecule type" value="Genomic_DNA"/>
</dbReference>
<dbReference type="Gene3D" id="3.20.10.10">
    <property type="entry name" value="D-amino Acid Aminotransferase, subunit A, domain 2"/>
    <property type="match status" value="1"/>
</dbReference>
<evidence type="ECO:0000256" key="15">
    <source>
        <dbReference type="RuleBase" id="RU004516"/>
    </source>
</evidence>
<proteinExistence type="inferred from homology"/>
<dbReference type="NCBIfam" id="NF005729">
    <property type="entry name" value="PRK07546.1-3"/>
    <property type="match status" value="1"/>
</dbReference>
<evidence type="ECO:0000256" key="11">
    <source>
        <dbReference type="ARBA" id="ARBA00048212"/>
    </source>
</evidence>
<evidence type="ECO:0000256" key="6">
    <source>
        <dbReference type="ARBA" id="ARBA00009320"/>
    </source>
</evidence>
<dbReference type="PROSITE" id="PS00770">
    <property type="entry name" value="AA_TRANSFER_CLASS_4"/>
    <property type="match status" value="1"/>
</dbReference>
<sequence length="210" mass="23322">MESALRDSLPRDARLIETFRWEPEAGFINLDRHLARMARSAGVLGFDYEDLWALYVIQASGDMPLRCRLTLGDEGFAFSSAPLGNTPDVWRVAISDVRLPSEDALLKHKTTRRDLYDKAREERPEGIDEALMLNERGEVCEGTITNVFVTLEDGQIVTPPLSCGLLPGIQREIALENGTLEAVVTVDMLKTAKAIHMGNSLRGMIPVELV</sequence>
<dbReference type="EC" id="2.6.1.42" evidence="7"/>
<evidence type="ECO:0000256" key="10">
    <source>
        <dbReference type="ARBA" id="ARBA00023304"/>
    </source>
</evidence>
<dbReference type="SUPFAM" id="SSF56752">
    <property type="entry name" value="D-aminoacid aminotransferase-like PLP-dependent enzymes"/>
    <property type="match status" value="1"/>
</dbReference>
<dbReference type="InterPro" id="IPR043131">
    <property type="entry name" value="BCAT-like_N"/>
</dbReference>
<dbReference type="InterPro" id="IPR001544">
    <property type="entry name" value="Aminotrans_IV"/>
</dbReference>
<comment type="function">
    <text evidence="2">Acts on leucine, isoleucine and valine.</text>
</comment>
<comment type="catalytic activity">
    <reaction evidence="11">
        <text>L-valine + 2-oxoglutarate = 3-methyl-2-oxobutanoate + L-glutamate</text>
        <dbReference type="Rhea" id="RHEA:24813"/>
        <dbReference type="ChEBI" id="CHEBI:11851"/>
        <dbReference type="ChEBI" id="CHEBI:16810"/>
        <dbReference type="ChEBI" id="CHEBI:29985"/>
        <dbReference type="ChEBI" id="CHEBI:57762"/>
        <dbReference type="EC" id="2.6.1.42"/>
    </reaction>
</comment>
<evidence type="ECO:0000256" key="4">
    <source>
        <dbReference type="ARBA" id="ARBA00004931"/>
    </source>
</evidence>
<dbReference type="InterPro" id="IPR043132">
    <property type="entry name" value="BCAT-like_C"/>
</dbReference>
<dbReference type="RefSeq" id="WP_339403420.1">
    <property type="nucleotide sequence ID" value="NZ_JBBGAZ010000004.1"/>
</dbReference>
<accession>A0ABU8QGI2</accession>
<comment type="catalytic activity">
    <reaction evidence="13">
        <text>L-leucine + 2-oxoglutarate = 4-methyl-2-oxopentanoate + L-glutamate</text>
        <dbReference type="Rhea" id="RHEA:18321"/>
        <dbReference type="ChEBI" id="CHEBI:16810"/>
        <dbReference type="ChEBI" id="CHEBI:17865"/>
        <dbReference type="ChEBI" id="CHEBI:29985"/>
        <dbReference type="ChEBI" id="CHEBI:57427"/>
        <dbReference type="EC" id="2.6.1.42"/>
    </reaction>
</comment>
<evidence type="ECO:0000256" key="9">
    <source>
        <dbReference type="ARBA" id="ARBA00022898"/>
    </source>
</evidence>
<keyword evidence="10" id="KW-0028">Amino-acid biosynthesis</keyword>
<dbReference type="Proteomes" id="UP001368270">
    <property type="component" value="Unassembled WGS sequence"/>
</dbReference>
<evidence type="ECO:0000256" key="8">
    <source>
        <dbReference type="ARBA" id="ARBA00014472"/>
    </source>
</evidence>
<evidence type="ECO:0000256" key="13">
    <source>
        <dbReference type="ARBA" id="ARBA00049229"/>
    </source>
</evidence>
<keyword evidence="16" id="KW-0808">Transferase</keyword>
<comment type="similarity">
    <text evidence="6 14">Belongs to the class-IV pyridoxal-phosphate-dependent aminotransferase family.</text>
</comment>
<comment type="pathway">
    <text evidence="5">Amino-acid biosynthesis; L-leucine biosynthesis; L-leucine from 3-methyl-2-oxobutanoate: step 4/4.</text>
</comment>
<dbReference type="PANTHER" id="PTHR42743:SF11">
    <property type="entry name" value="AMINODEOXYCHORISMATE LYASE"/>
    <property type="match status" value="1"/>
</dbReference>
<comment type="cofactor">
    <cofactor evidence="1 15">
        <name>pyridoxal 5'-phosphate</name>
        <dbReference type="ChEBI" id="CHEBI:597326"/>
    </cofactor>
</comment>
<evidence type="ECO:0000256" key="14">
    <source>
        <dbReference type="RuleBase" id="RU004106"/>
    </source>
</evidence>
<protein>
    <recommendedName>
        <fullName evidence="8">Probable branched-chain-amino-acid aminotransferase</fullName>
        <ecNumber evidence="7">2.6.1.42</ecNumber>
    </recommendedName>
</protein>
<dbReference type="GO" id="GO:0008483">
    <property type="term" value="F:transaminase activity"/>
    <property type="evidence" value="ECO:0007669"/>
    <property type="project" value="UniProtKB-KW"/>
</dbReference>
<organism evidence="16 17">
    <name type="scientific">Cognatishimia coralii</name>
    <dbReference type="NCBI Taxonomy" id="3083254"/>
    <lineage>
        <taxon>Bacteria</taxon>
        <taxon>Pseudomonadati</taxon>
        <taxon>Pseudomonadota</taxon>
        <taxon>Alphaproteobacteria</taxon>
        <taxon>Rhodobacterales</taxon>
        <taxon>Paracoccaceae</taxon>
        <taxon>Cognatishimia</taxon>
    </lineage>
</organism>
<evidence type="ECO:0000256" key="12">
    <source>
        <dbReference type="ARBA" id="ARBA00048798"/>
    </source>
</evidence>
<keyword evidence="10" id="KW-0100">Branched-chain amino acid biosynthesis</keyword>
<gene>
    <name evidence="16" type="ORF">WG622_09750</name>
</gene>
<dbReference type="Pfam" id="PF01063">
    <property type="entry name" value="Aminotran_4"/>
    <property type="match status" value="1"/>
</dbReference>